<evidence type="ECO:0000313" key="2">
    <source>
        <dbReference type="EMBL" id="GBP51505.1"/>
    </source>
</evidence>
<reference evidence="2 3" key="1">
    <citation type="journal article" date="2019" name="Commun. Biol.">
        <title>The bagworm genome reveals a unique fibroin gene that provides high tensile strength.</title>
        <authorList>
            <person name="Kono N."/>
            <person name="Nakamura H."/>
            <person name="Ohtoshi R."/>
            <person name="Tomita M."/>
            <person name="Numata K."/>
            <person name="Arakawa K."/>
        </authorList>
    </citation>
    <scope>NUCLEOTIDE SEQUENCE [LARGE SCALE GENOMIC DNA]</scope>
</reference>
<keyword evidence="3" id="KW-1185">Reference proteome</keyword>
<dbReference type="Proteomes" id="UP000299102">
    <property type="component" value="Unassembled WGS sequence"/>
</dbReference>
<proteinExistence type="predicted"/>
<dbReference type="EMBL" id="BGZK01000582">
    <property type="protein sequence ID" value="GBP51505.1"/>
    <property type="molecule type" value="Genomic_DNA"/>
</dbReference>
<accession>A0A4C1WN07</accession>
<feature type="region of interest" description="Disordered" evidence="1">
    <location>
        <begin position="1"/>
        <end position="20"/>
    </location>
</feature>
<comment type="caution">
    <text evidence="2">The sequence shown here is derived from an EMBL/GenBank/DDBJ whole genome shotgun (WGS) entry which is preliminary data.</text>
</comment>
<protein>
    <submittedName>
        <fullName evidence="2">Uncharacterized protein</fullName>
    </submittedName>
</protein>
<name>A0A4C1WN07_EUMVA</name>
<dbReference type="AlphaFoldDB" id="A0A4C1WN07"/>
<evidence type="ECO:0000256" key="1">
    <source>
        <dbReference type="SAM" id="MobiDB-lite"/>
    </source>
</evidence>
<gene>
    <name evidence="2" type="ORF">EVAR_44480_1</name>
</gene>
<organism evidence="2 3">
    <name type="scientific">Eumeta variegata</name>
    <name type="common">Bagworm moth</name>
    <name type="synonym">Eumeta japonica</name>
    <dbReference type="NCBI Taxonomy" id="151549"/>
    <lineage>
        <taxon>Eukaryota</taxon>
        <taxon>Metazoa</taxon>
        <taxon>Ecdysozoa</taxon>
        <taxon>Arthropoda</taxon>
        <taxon>Hexapoda</taxon>
        <taxon>Insecta</taxon>
        <taxon>Pterygota</taxon>
        <taxon>Neoptera</taxon>
        <taxon>Endopterygota</taxon>
        <taxon>Lepidoptera</taxon>
        <taxon>Glossata</taxon>
        <taxon>Ditrysia</taxon>
        <taxon>Tineoidea</taxon>
        <taxon>Psychidae</taxon>
        <taxon>Oiketicinae</taxon>
        <taxon>Eumeta</taxon>
    </lineage>
</organism>
<sequence length="84" mass="9027">MHFNHDCLSGSDDGARSEAIQRVEVPMIHSHLHQPTPSSNSCTISSQKSDTALVTPLGLQLPMDGGDHTFSGGFNAHFPLENTI</sequence>
<evidence type="ECO:0000313" key="3">
    <source>
        <dbReference type="Proteomes" id="UP000299102"/>
    </source>
</evidence>